<dbReference type="InterPro" id="IPR000838">
    <property type="entry name" value="RNA_pol_sigma70_ECF_CS"/>
</dbReference>
<evidence type="ECO:0000259" key="8">
    <source>
        <dbReference type="Pfam" id="PF08281"/>
    </source>
</evidence>
<dbReference type="InterPro" id="IPR014284">
    <property type="entry name" value="RNA_pol_sigma-70_dom"/>
</dbReference>
<comment type="similarity">
    <text evidence="1 6">Belongs to the sigma-70 factor family. ECF subfamily.</text>
</comment>
<dbReference type="Gene3D" id="1.10.1740.10">
    <property type="match status" value="1"/>
</dbReference>
<dbReference type="SUPFAM" id="SSF88946">
    <property type="entry name" value="Sigma2 domain of RNA polymerase sigma factors"/>
    <property type="match status" value="1"/>
</dbReference>
<dbReference type="InterPro" id="IPR039425">
    <property type="entry name" value="RNA_pol_sigma-70-like"/>
</dbReference>
<dbReference type="PANTHER" id="PTHR43133">
    <property type="entry name" value="RNA POLYMERASE ECF-TYPE SIGMA FACTO"/>
    <property type="match status" value="1"/>
</dbReference>
<proteinExistence type="inferred from homology"/>
<dbReference type="AlphaFoldDB" id="A0A1F5TB66"/>
<dbReference type="SUPFAM" id="SSF88659">
    <property type="entry name" value="Sigma3 and sigma4 domains of RNA polymerase sigma factors"/>
    <property type="match status" value="1"/>
</dbReference>
<dbReference type="GO" id="GO:0016987">
    <property type="term" value="F:sigma factor activity"/>
    <property type="evidence" value="ECO:0007669"/>
    <property type="project" value="UniProtKB-KW"/>
</dbReference>
<organism evidence="9 10">
    <name type="scientific">Candidatus Falkowbacteria bacterium RIFOXYC2_FULL_48_21</name>
    <dbReference type="NCBI Taxonomy" id="1798005"/>
    <lineage>
        <taxon>Bacteria</taxon>
        <taxon>Candidatus Falkowiibacteriota</taxon>
    </lineage>
</organism>
<comment type="caution">
    <text evidence="9">The sequence shown here is derived from an EMBL/GenBank/DDBJ whole genome shotgun (WGS) entry which is preliminary data.</text>
</comment>
<dbReference type="Pfam" id="PF08281">
    <property type="entry name" value="Sigma70_r4_2"/>
    <property type="match status" value="1"/>
</dbReference>
<evidence type="ECO:0000313" key="9">
    <source>
        <dbReference type="EMBL" id="OGF36145.1"/>
    </source>
</evidence>
<gene>
    <name evidence="9" type="ORF">A2482_02645</name>
</gene>
<dbReference type="PROSITE" id="PS01063">
    <property type="entry name" value="SIGMA70_ECF"/>
    <property type="match status" value="1"/>
</dbReference>
<dbReference type="GO" id="GO:0003677">
    <property type="term" value="F:DNA binding"/>
    <property type="evidence" value="ECO:0007669"/>
    <property type="project" value="UniProtKB-KW"/>
</dbReference>
<keyword evidence="2 6" id="KW-0805">Transcription regulation</keyword>
<evidence type="ECO:0000313" key="10">
    <source>
        <dbReference type="Proteomes" id="UP000178656"/>
    </source>
</evidence>
<evidence type="ECO:0000256" key="5">
    <source>
        <dbReference type="ARBA" id="ARBA00023163"/>
    </source>
</evidence>
<dbReference type="InterPro" id="IPR013325">
    <property type="entry name" value="RNA_pol_sigma_r2"/>
</dbReference>
<evidence type="ECO:0000256" key="4">
    <source>
        <dbReference type="ARBA" id="ARBA00023125"/>
    </source>
</evidence>
<dbReference type="PANTHER" id="PTHR43133:SF51">
    <property type="entry name" value="RNA POLYMERASE SIGMA FACTOR"/>
    <property type="match status" value="1"/>
</dbReference>
<protein>
    <recommendedName>
        <fullName evidence="6">RNA polymerase sigma factor</fullName>
    </recommendedName>
</protein>
<dbReference type="InterPro" id="IPR013249">
    <property type="entry name" value="RNA_pol_sigma70_r4_t2"/>
</dbReference>
<keyword evidence="4 6" id="KW-0238">DNA-binding</keyword>
<dbReference type="InterPro" id="IPR007627">
    <property type="entry name" value="RNA_pol_sigma70_r2"/>
</dbReference>
<dbReference type="Pfam" id="PF04542">
    <property type="entry name" value="Sigma70_r2"/>
    <property type="match status" value="1"/>
</dbReference>
<sequence>MPEKNDAELISRYRRGDNNALSILIARYLKLVFSIAVHYVKNTADAEDITQEVFVRVWKNIKQFDLQKTFKPWLSRITINASLDFLRTKKTISFSQFKSVDHENFLTEIISDQALSMTETLINDETAKTLSTAVNQLPAKDQEIFSLHHDNDWSFREIANKLAEPLNTVKSRYRRALLFLRRLLTKQP</sequence>
<dbReference type="GO" id="GO:0006352">
    <property type="term" value="P:DNA-templated transcription initiation"/>
    <property type="evidence" value="ECO:0007669"/>
    <property type="project" value="InterPro"/>
</dbReference>
<dbReference type="InterPro" id="IPR013324">
    <property type="entry name" value="RNA_pol_sigma_r3/r4-like"/>
</dbReference>
<dbReference type="Proteomes" id="UP000178656">
    <property type="component" value="Unassembled WGS sequence"/>
</dbReference>
<dbReference type="EMBL" id="MFGM01000038">
    <property type="protein sequence ID" value="OGF36145.1"/>
    <property type="molecule type" value="Genomic_DNA"/>
</dbReference>
<feature type="domain" description="RNA polymerase sigma factor 70 region 4 type 2" evidence="8">
    <location>
        <begin position="130"/>
        <end position="180"/>
    </location>
</feature>
<dbReference type="InterPro" id="IPR036388">
    <property type="entry name" value="WH-like_DNA-bd_sf"/>
</dbReference>
<reference evidence="9 10" key="1">
    <citation type="journal article" date="2016" name="Nat. Commun.">
        <title>Thousands of microbial genomes shed light on interconnected biogeochemical processes in an aquifer system.</title>
        <authorList>
            <person name="Anantharaman K."/>
            <person name="Brown C.T."/>
            <person name="Hug L.A."/>
            <person name="Sharon I."/>
            <person name="Castelle C.J."/>
            <person name="Probst A.J."/>
            <person name="Thomas B.C."/>
            <person name="Singh A."/>
            <person name="Wilkins M.J."/>
            <person name="Karaoz U."/>
            <person name="Brodie E.L."/>
            <person name="Williams K.H."/>
            <person name="Hubbard S.S."/>
            <person name="Banfield J.F."/>
        </authorList>
    </citation>
    <scope>NUCLEOTIDE SEQUENCE [LARGE SCALE GENOMIC DNA]</scope>
</reference>
<evidence type="ECO:0000259" key="7">
    <source>
        <dbReference type="Pfam" id="PF04542"/>
    </source>
</evidence>
<dbReference type="Gene3D" id="1.10.10.10">
    <property type="entry name" value="Winged helix-like DNA-binding domain superfamily/Winged helix DNA-binding domain"/>
    <property type="match status" value="1"/>
</dbReference>
<keyword evidence="5 6" id="KW-0804">Transcription</keyword>
<feature type="domain" description="RNA polymerase sigma-70 region 2" evidence="7">
    <location>
        <begin position="24"/>
        <end position="90"/>
    </location>
</feature>
<name>A0A1F5TB66_9BACT</name>
<evidence type="ECO:0000256" key="3">
    <source>
        <dbReference type="ARBA" id="ARBA00023082"/>
    </source>
</evidence>
<evidence type="ECO:0000256" key="6">
    <source>
        <dbReference type="RuleBase" id="RU000716"/>
    </source>
</evidence>
<accession>A0A1F5TB66</accession>
<dbReference type="NCBIfam" id="TIGR02937">
    <property type="entry name" value="sigma70-ECF"/>
    <property type="match status" value="1"/>
</dbReference>
<evidence type="ECO:0000256" key="1">
    <source>
        <dbReference type="ARBA" id="ARBA00010641"/>
    </source>
</evidence>
<keyword evidence="3 6" id="KW-0731">Sigma factor</keyword>
<evidence type="ECO:0000256" key="2">
    <source>
        <dbReference type="ARBA" id="ARBA00023015"/>
    </source>
</evidence>